<evidence type="ECO:0000313" key="3">
    <source>
        <dbReference type="Proteomes" id="UP000178184"/>
    </source>
</evidence>
<reference evidence="2 3" key="1">
    <citation type="journal article" date="2016" name="Nat. Commun.">
        <title>Thousands of microbial genomes shed light on interconnected biogeochemical processes in an aquifer system.</title>
        <authorList>
            <person name="Anantharaman K."/>
            <person name="Brown C.T."/>
            <person name="Hug L.A."/>
            <person name="Sharon I."/>
            <person name="Castelle C.J."/>
            <person name="Probst A.J."/>
            <person name="Thomas B.C."/>
            <person name="Singh A."/>
            <person name="Wilkins M.J."/>
            <person name="Karaoz U."/>
            <person name="Brodie E.L."/>
            <person name="Williams K.H."/>
            <person name="Hubbard S.S."/>
            <person name="Banfield J.F."/>
        </authorList>
    </citation>
    <scope>NUCLEOTIDE SEQUENCE [LARGE SCALE GENOMIC DNA]</scope>
</reference>
<feature type="coiled-coil region" evidence="1">
    <location>
        <begin position="78"/>
        <end position="112"/>
    </location>
</feature>
<dbReference type="AlphaFoldDB" id="A0A1F6WN52"/>
<proteinExistence type="predicted"/>
<accession>A0A1F6WN52</accession>
<dbReference type="STRING" id="1801764.A2903_02720"/>
<protein>
    <submittedName>
        <fullName evidence="2">Uncharacterized protein</fullName>
    </submittedName>
</protein>
<dbReference type="EMBL" id="MFUO01000031">
    <property type="protein sequence ID" value="OGI83264.1"/>
    <property type="molecule type" value="Genomic_DNA"/>
</dbReference>
<keyword evidence="1" id="KW-0175">Coiled coil</keyword>
<comment type="caution">
    <text evidence="2">The sequence shown here is derived from an EMBL/GenBank/DDBJ whole genome shotgun (WGS) entry which is preliminary data.</text>
</comment>
<dbReference type="Proteomes" id="UP000178184">
    <property type="component" value="Unassembled WGS sequence"/>
</dbReference>
<evidence type="ECO:0000256" key="1">
    <source>
        <dbReference type="SAM" id="Coils"/>
    </source>
</evidence>
<name>A0A1F6WN52_9BACT</name>
<sequence>MNKQEFIDKITNSPLSADRKNKILALLSSGELTFDIKEEIKDIIQEDIDSDNTSMSDADKADIAASNVQMETELSAVENDLAGDMQFVEAELNSLEEMVKEVDGIVDQANIESLQSKIQEM</sequence>
<evidence type="ECO:0000313" key="2">
    <source>
        <dbReference type="EMBL" id="OGI83264.1"/>
    </source>
</evidence>
<gene>
    <name evidence="2" type="ORF">A2903_02720</name>
</gene>
<organism evidence="2 3">
    <name type="scientific">Candidatus Nomurabacteria bacterium RIFCSPLOWO2_01_FULL_33_17</name>
    <dbReference type="NCBI Taxonomy" id="1801764"/>
    <lineage>
        <taxon>Bacteria</taxon>
        <taxon>Candidatus Nomuraibacteriota</taxon>
    </lineage>
</organism>